<dbReference type="EMBL" id="WAAO01000002">
    <property type="protein sequence ID" value="KAB1864297.1"/>
    <property type="molecule type" value="Genomic_DNA"/>
</dbReference>
<dbReference type="PROSITE" id="PS51462">
    <property type="entry name" value="NUDIX"/>
    <property type="match status" value="1"/>
</dbReference>
<dbReference type="SUPFAM" id="SSF55811">
    <property type="entry name" value="Nudix"/>
    <property type="match status" value="1"/>
</dbReference>
<feature type="domain" description="Nudix hydrolase" evidence="7">
    <location>
        <begin position="6"/>
        <end position="147"/>
    </location>
</feature>
<keyword evidence="5" id="KW-0460">Magnesium</keyword>
<reference evidence="9" key="1">
    <citation type="submission" date="2019-09" db="EMBL/GenBank/DDBJ databases">
        <title>Whole genome sequencing of Microbacterium maritypicum.</title>
        <authorList>
            <person name="Lenchi N."/>
        </authorList>
    </citation>
    <scope>NUCLEOTIDE SEQUENCE [LARGE SCALE GENOMIC DNA]</scope>
    <source>
        <strain evidence="9">G1</strain>
    </source>
</reference>
<evidence type="ECO:0000256" key="3">
    <source>
        <dbReference type="ARBA" id="ARBA00022723"/>
    </source>
</evidence>
<protein>
    <submittedName>
        <fullName evidence="8">NUDIX domain-containing protein</fullName>
    </submittedName>
</protein>
<keyword evidence="9" id="KW-1185">Reference proteome</keyword>
<comment type="cofactor">
    <cofactor evidence="2">
        <name>Mg(2+)</name>
        <dbReference type="ChEBI" id="CHEBI:18420"/>
    </cofactor>
</comment>
<accession>A0ABQ6V8I2</accession>
<keyword evidence="3" id="KW-0479">Metal-binding</keyword>
<comment type="caution">
    <text evidence="8">The sequence shown here is derived from an EMBL/GenBank/DDBJ whole genome shotgun (WGS) entry which is preliminary data.</text>
</comment>
<dbReference type="GeneID" id="77476631"/>
<name>A0ABQ6V8I2_9MICO</name>
<gene>
    <name evidence="8" type="ORF">F6A08_09225</name>
</gene>
<keyword evidence="4" id="KW-0378">Hydrolase</keyword>
<dbReference type="Gene3D" id="3.90.79.10">
    <property type="entry name" value="Nucleoside Triphosphate Pyrophosphohydrolase"/>
    <property type="match status" value="2"/>
</dbReference>
<keyword evidence="6" id="KW-0464">Manganese</keyword>
<comment type="cofactor">
    <cofactor evidence="1">
        <name>Mn(2+)</name>
        <dbReference type="ChEBI" id="CHEBI:29035"/>
    </cofactor>
</comment>
<dbReference type="InterPro" id="IPR015797">
    <property type="entry name" value="NUDIX_hydrolase-like_dom_sf"/>
</dbReference>
<dbReference type="Pfam" id="PF00293">
    <property type="entry name" value="NUDIX"/>
    <property type="match status" value="1"/>
</dbReference>
<dbReference type="InterPro" id="IPR039121">
    <property type="entry name" value="NUDT19"/>
</dbReference>
<evidence type="ECO:0000256" key="4">
    <source>
        <dbReference type="ARBA" id="ARBA00022801"/>
    </source>
</evidence>
<evidence type="ECO:0000313" key="9">
    <source>
        <dbReference type="Proteomes" id="UP000478836"/>
    </source>
</evidence>
<evidence type="ECO:0000313" key="8">
    <source>
        <dbReference type="EMBL" id="KAB1864297.1"/>
    </source>
</evidence>
<proteinExistence type="predicted"/>
<sequence>MSAPESLPLAGTAVLLRTADPGFEVLLMRRPDRGSFAGAWVFPGGKVEQSDRREGGDEVDAARRAAIRETREEVGLVVPELTVLSEWRPPIEAPTRIRTWFFLGEAPVGELSPSPAEVAEIAWVTPSAALARHAAGEWTLFPPTWVTLHQLSAFLDLSSAVSSAGAAQLFQTRVVDSESGRAFVWDHARLEAGALPWRFLTD</sequence>
<dbReference type="CDD" id="cd18870">
    <property type="entry name" value="NUDIX_AcylCoAdiphos_Nudt19"/>
    <property type="match status" value="1"/>
</dbReference>
<evidence type="ECO:0000256" key="5">
    <source>
        <dbReference type="ARBA" id="ARBA00022842"/>
    </source>
</evidence>
<dbReference type="InterPro" id="IPR020476">
    <property type="entry name" value="Nudix_hydrolase"/>
</dbReference>
<dbReference type="PRINTS" id="PR00502">
    <property type="entry name" value="NUDIXFAMILY"/>
</dbReference>
<organism evidence="8 9">
    <name type="scientific">Microbacterium algeriense</name>
    <dbReference type="NCBI Taxonomy" id="2615184"/>
    <lineage>
        <taxon>Bacteria</taxon>
        <taxon>Bacillati</taxon>
        <taxon>Actinomycetota</taxon>
        <taxon>Actinomycetes</taxon>
        <taxon>Micrococcales</taxon>
        <taxon>Microbacteriaceae</taxon>
        <taxon>Microbacterium</taxon>
    </lineage>
</organism>
<dbReference type="InterPro" id="IPR000086">
    <property type="entry name" value="NUDIX_hydrolase_dom"/>
</dbReference>
<dbReference type="PANTHER" id="PTHR12318">
    <property type="entry name" value="TESTOSTERONE-REGULATED PROTEIN RP2"/>
    <property type="match status" value="1"/>
</dbReference>
<evidence type="ECO:0000259" key="7">
    <source>
        <dbReference type="PROSITE" id="PS51462"/>
    </source>
</evidence>
<evidence type="ECO:0000256" key="2">
    <source>
        <dbReference type="ARBA" id="ARBA00001946"/>
    </source>
</evidence>
<dbReference type="RefSeq" id="WP_151459304.1">
    <property type="nucleotide sequence ID" value="NZ_CBDRDJ010000001.1"/>
</dbReference>
<dbReference type="Proteomes" id="UP000478836">
    <property type="component" value="Unassembled WGS sequence"/>
</dbReference>
<dbReference type="PANTHER" id="PTHR12318:SF0">
    <property type="entry name" value="ACYL-COENZYME A DIPHOSPHATASE NUDT19"/>
    <property type="match status" value="1"/>
</dbReference>
<evidence type="ECO:0000256" key="1">
    <source>
        <dbReference type="ARBA" id="ARBA00001936"/>
    </source>
</evidence>
<evidence type="ECO:0000256" key="6">
    <source>
        <dbReference type="ARBA" id="ARBA00023211"/>
    </source>
</evidence>